<dbReference type="GO" id="GO:0160150">
    <property type="term" value="F:tRNA pseudouridine(13) synthase activity"/>
    <property type="evidence" value="ECO:0007669"/>
    <property type="project" value="UniProtKB-EC"/>
</dbReference>
<dbReference type="Gene3D" id="3.30.70.3160">
    <property type="match status" value="1"/>
</dbReference>
<dbReference type="InterPro" id="IPR020103">
    <property type="entry name" value="PsdUridine_synth_cat_dom_sf"/>
</dbReference>
<dbReference type="InterPro" id="IPR020119">
    <property type="entry name" value="PsdUridine_synth_TruD_CS"/>
</dbReference>
<dbReference type="KEGG" id="mesg:MLAUSG7_0967"/>
<dbReference type="PROSITE" id="PS01268">
    <property type="entry name" value="UPF0024"/>
    <property type="match status" value="1"/>
</dbReference>
<dbReference type="PANTHER" id="PTHR13326">
    <property type="entry name" value="TRNA PSEUDOURIDINE SYNTHASE D"/>
    <property type="match status" value="1"/>
</dbReference>
<dbReference type="Gene3D" id="3.30.2350.20">
    <property type="entry name" value="TruD, catalytic domain"/>
    <property type="match status" value="1"/>
</dbReference>
<dbReference type="HAMAP" id="MF_01082">
    <property type="entry name" value="TruD"/>
    <property type="match status" value="1"/>
</dbReference>
<comment type="catalytic activity">
    <reaction evidence="4">
        <text>uridine(13) in tRNA = pseudouridine(13) in tRNA</text>
        <dbReference type="Rhea" id="RHEA:42540"/>
        <dbReference type="Rhea" id="RHEA-COMP:10105"/>
        <dbReference type="Rhea" id="RHEA-COMP:10106"/>
        <dbReference type="ChEBI" id="CHEBI:65314"/>
        <dbReference type="ChEBI" id="CHEBI:65315"/>
        <dbReference type="EC" id="5.4.99.27"/>
    </reaction>
</comment>
<comment type="function">
    <text evidence="4">Could be responsible for synthesis of pseudouridine from uracil-13 in transfer RNAs.</text>
</comment>
<protein>
    <recommendedName>
        <fullName evidence="4">Probable tRNA pseudouridine synthase D</fullName>
        <ecNumber evidence="4">5.4.99.27</ecNumber>
    </recommendedName>
    <alternativeName>
        <fullName evidence="4">tRNA pseudouridine(13) synthase</fullName>
    </alternativeName>
    <alternativeName>
        <fullName evidence="4">tRNA pseudouridylate synthase D</fullName>
    </alternativeName>
    <alternativeName>
        <fullName evidence="4">tRNA-uridine isomerase D</fullName>
    </alternativeName>
</protein>
<keyword evidence="2 4" id="KW-0819">tRNA processing</keyword>
<dbReference type="GO" id="GO:0003723">
    <property type="term" value="F:RNA binding"/>
    <property type="evidence" value="ECO:0007669"/>
    <property type="project" value="InterPro"/>
</dbReference>
<organism evidence="6 7">
    <name type="scientific">Methanocaldococcus lauensis</name>
    <dbReference type="NCBI Taxonomy" id="2546128"/>
    <lineage>
        <taxon>Archaea</taxon>
        <taxon>Methanobacteriati</taxon>
        <taxon>Methanobacteriota</taxon>
        <taxon>Methanomada group</taxon>
        <taxon>Methanococci</taxon>
        <taxon>Methanococcales</taxon>
        <taxon>Methanocaldococcaceae</taxon>
        <taxon>Methanocaldococcus</taxon>
    </lineage>
</organism>
<dbReference type="AlphaFoldDB" id="A0A8D6SW07"/>
<dbReference type="GO" id="GO:0031119">
    <property type="term" value="P:tRNA pseudouridine synthesis"/>
    <property type="evidence" value="ECO:0007669"/>
    <property type="project" value="UniProtKB-UniRule"/>
</dbReference>
<sequence>MVCIMKLRMKPEDFIVEEIIDFNKISGKKCYLYKLTKRNIECLKAFSYISKKFRIPLKDIGYCGLKDRHALTTQYISIPKKYGKLHLDEPNLKLDLVGESKFLLLGDLEGNRFTITVRGLKKDDIPKIKENLKYLHYGAPNYFDSQRFGSVFDRKFIAKEIIKGNYEEAVKIILTKYKKSEKKILKDLKRFINKNWGDWEKVWNYIKEKNIKARLYVNMVKELKKSNDYKKALSYVDDRLKKIFVAAYQSYLWNECVKELLKSYIPKEDRIYYEYEAGTLMFYKKIDNEIFETLKDKKFPTIAPDVEYKDSYKEIIDKILKREGLSMEDLNNIGDFGRFIYTERKILSIPKNLNIGEFEEDELNKGKYKITLSYELEKGSYATIIIKRAFLGVKTKKRFR</sequence>
<evidence type="ECO:0000256" key="1">
    <source>
        <dbReference type="ARBA" id="ARBA00007953"/>
    </source>
</evidence>
<dbReference type="PANTHER" id="PTHR13326:SF21">
    <property type="entry name" value="PSEUDOURIDYLATE SYNTHASE PUS7L"/>
    <property type="match status" value="1"/>
</dbReference>
<dbReference type="Pfam" id="PF01142">
    <property type="entry name" value="TruD"/>
    <property type="match status" value="1"/>
</dbReference>
<dbReference type="InterPro" id="IPR001656">
    <property type="entry name" value="PsdUridine_synth_TruD"/>
</dbReference>
<dbReference type="Proteomes" id="UP000679213">
    <property type="component" value="Chromosome I"/>
</dbReference>
<dbReference type="Gene3D" id="1.10.1510.30">
    <property type="match status" value="1"/>
</dbReference>
<dbReference type="PIRSF" id="PIRSF037016">
    <property type="entry name" value="Pseudouridin_synth_euk_prd"/>
    <property type="match status" value="1"/>
</dbReference>
<feature type="domain" description="TRUD" evidence="5">
    <location>
        <begin position="138"/>
        <end position="349"/>
    </location>
</feature>
<dbReference type="InterPro" id="IPR042214">
    <property type="entry name" value="TruD_catalytic"/>
</dbReference>
<evidence type="ECO:0000256" key="3">
    <source>
        <dbReference type="ARBA" id="ARBA00023235"/>
    </source>
</evidence>
<evidence type="ECO:0000259" key="5">
    <source>
        <dbReference type="PROSITE" id="PS50984"/>
    </source>
</evidence>
<feature type="active site" description="Nucleophile" evidence="4">
    <location>
        <position position="67"/>
    </location>
</feature>
<comment type="similarity">
    <text evidence="1 4">Belongs to the pseudouridine synthase TruD family.</text>
</comment>
<accession>A0A8D6SW07</accession>
<dbReference type="PROSITE" id="PS50984">
    <property type="entry name" value="TRUD"/>
    <property type="match status" value="1"/>
</dbReference>
<keyword evidence="3 4" id="KW-0413">Isomerase</keyword>
<name>A0A8D6SW07_9EURY</name>
<dbReference type="EC" id="5.4.99.27" evidence="4"/>
<dbReference type="InterPro" id="IPR011760">
    <property type="entry name" value="PsdUridine_synth_TruD_insert"/>
</dbReference>
<keyword evidence="7" id="KW-1185">Reference proteome</keyword>
<gene>
    <name evidence="4 6" type="primary">truD</name>
    <name evidence="6" type="ORF">MLAUSG7_0967</name>
</gene>
<reference evidence="6 7" key="1">
    <citation type="submission" date="2020-04" db="EMBL/GenBank/DDBJ databases">
        <authorList>
            <consortium name="Genoscope - CEA"/>
            <person name="William W."/>
        </authorList>
    </citation>
    <scope>NUCLEOTIDE SEQUENCE [LARGE SCALE GENOMIC DNA]</scope>
    <source>
        <strain evidence="6 7">SG7</strain>
    </source>
</reference>
<dbReference type="FunFam" id="1.10.1510.30:FF:000004">
    <property type="entry name" value="Probable tRNA pseudouridine synthase D 2"/>
    <property type="match status" value="1"/>
</dbReference>
<dbReference type="EMBL" id="LR792632">
    <property type="protein sequence ID" value="CAB3288924.1"/>
    <property type="molecule type" value="Genomic_DNA"/>
</dbReference>
<evidence type="ECO:0000313" key="6">
    <source>
        <dbReference type="EMBL" id="CAB3288924.1"/>
    </source>
</evidence>
<dbReference type="SUPFAM" id="SSF55120">
    <property type="entry name" value="Pseudouridine synthase"/>
    <property type="match status" value="1"/>
</dbReference>
<evidence type="ECO:0000313" key="7">
    <source>
        <dbReference type="Proteomes" id="UP000679213"/>
    </source>
</evidence>
<evidence type="ECO:0000256" key="4">
    <source>
        <dbReference type="HAMAP-Rule" id="MF_01082"/>
    </source>
</evidence>
<proteinExistence type="inferred from homology"/>
<evidence type="ECO:0000256" key="2">
    <source>
        <dbReference type="ARBA" id="ARBA00022694"/>
    </source>
</evidence>
<dbReference type="NCBIfam" id="NF002160">
    <property type="entry name" value="PRK00984.2-5"/>
    <property type="match status" value="1"/>
</dbReference>